<accession>A0ABD1WZ48</accession>
<comment type="caution">
    <text evidence="2">The sequence shown here is derived from an EMBL/GenBank/DDBJ whole genome shotgun (WGS) entry which is preliminary data.</text>
</comment>
<evidence type="ECO:0000256" key="1">
    <source>
        <dbReference type="SAM" id="Phobius"/>
    </source>
</evidence>
<keyword evidence="1" id="KW-0472">Membrane</keyword>
<dbReference type="PANTHER" id="PTHR34774:SF1">
    <property type="entry name" value="EPHRIN-A3 PROTEIN"/>
    <property type="match status" value="1"/>
</dbReference>
<gene>
    <name evidence="2" type="ORF">Fot_08475</name>
</gene>
<keyword evidence="1" id="KW-1133">Transmembrane helix</keyword>
<evidence type="ECO:0000313" key="2">
    <source>
        <dbReference type="EMBL" id="KAL2554856.1"/>
    </source>
</evidence>
<feature type="transmembrane region" description="Helical" evidence="1">
    <location>
        <begin position="47"/>
        <end position="67"/>
    </location>
</feature>
<sequence length="103" mass="11132">MVLDSILSSPHRRSQSQTAFSSLPLRRLHSRGDELGSCSTLVQRHQFLLTAFGLLAFLCTIYLYFAVTLGADDTCSGLTGAAKASCDLQHVKASVAKGKLKVF</sequence>
<dbReference type="Proteomes" id="UP001604277">
    <property type="component" value="Unassembled WGS sequence"/>
</dbReference>
<name>A0ABD1WZ48_9LAMI</name>
<protein>
    <submittedName>
        <fullName evidence="2">Uncharacterized protein</fullName>
    </submittedName>
</protein>
<dbReference type="EMBL" id="JBFOLJ010000002">
    <property type="protein sequence ID" value="KAL2554856.1"/>
    <property type="molecule type" value="Genomic_DNA"/>
</dbReference>
<dbReference type="PANTHER" id="PTHR34774">
    <property type="entry name" value="EPHRIN-A3 PROTEIN"/>
    <property type="match status" value="1"/>
</dbReference>
<reference evidence="3" key="1">
    <citation type="submission" date="2024-07" db="EMBL/GenBank/DDBJ databases">
        <title>Two chromosome-level genome assemblies of Korean endemic species Abeliophyllum distichum and Forsythia ovata (Oleaceae).</title>
        <authorList>
            <person name="Jang H."/>
        </authorList>
    </citation>
    <scope>NUCLEOTIDE SEQUENCE [LARGE SCALE GENOMIC DNA]</scope>
</reference>
<evidence type="ECO:0000313" key="3">
    <source>
        <dbReference type="Proteomes" id="UP001604277"/>
    </source>
</evidence>
<keyword evidence="3" id="KW-1185">Reference proteome</keyword>
<proteinExistence type="predicted"/>
<dbReference type="AlphaFoldDB" id="A0ABD1WZ48"/>
<keyword evidence="1" id="KW-0812">Transmembrane</keyword>
<organism evidence="2 3">
    <name type="scientific">Forsythia ovata</name>
    <dbReference type="NCBI Taxonomy" id="205694"/>
    <lineage>
        <taxon>Eukaryota</taxon>
        <taxon>Viridiplantae</taxon>
        <taxon>Streptophyta</taxon>
        <taxon>Embryophyta</taxon>
        <taxon>Tracheophyta</taxon>
        <taxon>Spermatophyta</taxon>
        <taxon>Magnoliopsida</taxon>
        <taxon>eudicotyledons</taxon>
        <taxon>Gunneridae</taxon>
        <taxon>Pentapetalae</taxon>
        <taxon>asterids</taxon>
        <taxon>lamiids</taxon>
        <taxon>Lamiales</taxon>
        <taxon>Oleaceae</taxon>
        <taxon>Forsythieae</taxon>
        <taxon>Forsythia</taxon>
    </lineage>
</organism>